<reference evidence="2" key="3">
    <citation type="submission" date="2025-09" db="UniProtKB">
        <authorList>
            <consortium name="Ensembl"/>
        </authorList>
    </citation>
    <scope>IDENTIFICATION</scope>
    <source>
        <strain evidence="2">Thoroughbred</strain>
    </source>
</reference>
<dbReference type="GeneTree" id="ENSGT00390000008161"/>
<evidence type="ECO:0000313" key="4">
    <source>
        <dbReference type="VGNC" id="VGNC:22673"/>
    </source>
</evidence>
<dbReference type="Gene3D" id="1.10.150.50">
    <property type="entry name" value="Transcription Factor, Ets-1"/>
    <property type="match status" value="1"/>
</dbReference>
<dbReference type="InterPro" id="IPR001660">
    <property type="entry name" value="SAM"/>
</dbReference>
<reference evidence="2" key="2">
    <citation type="submission" date="2025-08" db="UniProtKB">
        <authorList>
            <consortium name="Ensembl"/>
        </authorList>
    </citation>
    <scope>IDENTIFICATION</scope>
    <source>
        <strain evidence="2">Thoroughbred</strain>
    </source>
</reference>
<dbReference type="InterPro" id="IPR052268">
    <property type="entry name" value="SAM_domain-containing_protein"/>
</dbReference>
<dbReference type="AlphaFoldDB" id="A0A3Q2I215"/>
<sequence length="243" mass="27298">RNDRGTKGEPAFTYRIIVPECGSALHCGLNPRGIDHPACAEGIKLQIEGEGVESQSIKSKNFQKVLDQKGTPKRLQAEAETAKSATVKLSKPVALWTQQDVCKWLKKHCPNQYQIYSESFKQHDITGRALLRLTDKKLERMGIAQENLRQHILQQVLQLKVREEVRNLQLLTQDEDSEARRAEVTCPSCCQRQKLTSDRVQSVPTLHYITMPDASSPWSTQVESLNRGFSINVVSLSSCCPAS</sequence>
<dbReference type="InterPro" id="IPR013761">
    <property type="entry name" value="SAM/pointed_sf"/>
</dbReference>
<evidence type="ECO:0000259" key="1">
    <source>
        <dbReference type="PROSITE" id="PS50105"/>
    </source>
</evidence>
<dbReference type="Bgee" id="ENSECAG00000012962">
    <property type="expression patterns" value="Expressed in cerebellum and 22 other cell types or tissues"/>
</dbReference>
<protein>
    <submittedName>
        <fullName evidence="2">Sterile alpha motif domain containing 12</fullName>
    </submittedName>
</protein>
<dbReference type="ExpressionAtlas" id="A0A3Q2I215">
    <property type="expression patterns" value="baseline"/>
</dbReference>
<dbReference type="SMART" id="SM00454">
    <property type="entry name" value="SAM"/>
    <property type="match status" value="1"/>
</dbReference>
<dbReference type="Proteomes" id="UP000002281">
    <property type="component" value="Chromosome 9"/>
</dbReference>
<dbReference type="Pfam" id="PF07647">
    <property type="entry name" value="SAM_2"/>
    <property type="match status" value="1"/>
</dbReference>
<proteinExistence type="predicted"/>
<evidence type="ECO:0000313" key="3">
    <source>
        <dbReference type="Proteomes" id="UP000002281"/>
    </source>
</evidence>
<reference evidence="2 3" key="1">
    <citation type="journal article" date="2009" name="Science">
        <title>Genome sequence, comparative analysis, and population genetics of the domestic horse.</title>
        <authorList>
            <consortium name="Broad Institute Genome Sequencing Platform"/>
            <consortium name="Broad Institute Whole Genome Assembly Team"/>
            <person name="Wade C.M."/>
            <person name="Giulotto E."/>
            <person name="Sigurdsson S."/>
            <person name="Zoli M."/>
            <person name="Gnerre S."/>
            <person name="Imsland F."/>
            <person name="Lear T.L."/>
            <person name="Adelson D.L."/>
            <person name="Bailey E."/>
            <person name="Bellone R.R."/>
            <person name="Bloecker H."/>
            <person name="Distl O."/>
            <person name="Edgar R.C."/>
            <person name="Garber M."/>
            <person name="Leeb T."/>
            <person name="Mauceli E."/>
            <person name="MacLeod J.N."/>
            <person name="Penedo M.C.T."/>
            <person name="Raison J.M."/>
            <person name="Sharpe T."/>
            <person name="Vogel J."/>
            <person name="Andersson L."/>
            <person name="Antczak D.F."/>
            <person name="Biagi T."/>
            <person name="Binns M.M."/>
            <person name="Chowdhary B.P."/>
            <person name="Coleman S.J."/>
            <person name="Della Valle G."/>
            <person name="Fryc S."/>
            <person name="Guerin G."/>
            <person name="Hasegawa T."/>
            <person name="Hill E.W."/>
            <person name="Jurka J."/>
            <person name="Kiialainen A."/>
            <person name="Lindgren G."/>
            <person name="Liu J."/>
            <person name="Magnani E."/>
            <person name="Mickelson J.R."/>
            <person name="Murray J."/>
            <person name="Nergadze S.G."/>
            <person name="Onofrio R."/>
            <person name="Pedroni S."/>
            <person name="Piras M.F."/>
            <person name="Raudsepp T."/>
            <person name="Rocchi M."/>
            <person name="Roeed K.H."/>
            <person name="Ryder O.A."/>
            <person name="Searle S."/>
            <person name="Skow L."/>
            <person name="Swinburne J.E."/>
            <person name="Syvaenen A.C."/>
            <person name="Tozaki T."/>
            <person name="Valberg S.J."/>
            <person name="Vaudin M."/>
            <person name="White J.R."/>
            <person name="Zody M.C."/>
            <person name="Lander E.S."/>
            <person name="Lindblad-Toh K."/>
        </authorList>
    </citation>
    <scope>NUCLEOTIDE SEQUENCE [LARGE SCALE GENOMIC DNA]</scope>
    <source>
        <strain evidence="2 3">Thoroughbred</strain>
    </source>
</reference>
<dbReference type="SUPFAM" id="SSF47769">
    <property type="entry name" value="SAM/Pointed domain"/>
    <property type="match status" value="1"/>
</dbReference>
<dbReference type="InterPro" id="IPR039144">
    <property type="entry name" value="Aveugle-like_SAM_dom"/>
</dbReference>
<dbReference type="PANTHER" id="PTHR20843">
    <property type="entry name" value="STERILE ALPHA MOTIF DOMAIN CONTAINING PROTEIN 10"/>
    <property type="match status" value="1"/>
</dbReference>
<dbReference type="CDD" id="cd09510">
    <property type="entry name" value="SAM_aveugle-like"/>
    <property type="match status" value="1"/>
</dbReference>
<accession>A0A3Q2I215</accession>
<evidence type="ECO:0000313" key="2">
    <source>
        <dbReference type="Ensembl" id="ENSECAP00000041837.2"/>
    </source>
</evidence>
<organism evidence="2 3">
    <name type="scientific">Equus caballus</name>
    <name type="common">Horse</name>
    <dbReference type="NCBI Taxonomy" id="9796"/>
    <lineage>
        <taxon>Eukaryota</taxon>
        <taxon>Metazoa</taxon>
        <taxon>Chordata</taxon>
        <taxon>Craniata</taxon>
        <taxon>Vertebrata</taxon>
        <taxon>Euteleostomi</taxon>
        <taxon>Mammalia</taxon>
        <taxon>Eutheria</taxon>
        <taxon>Laurasiatheria</taxon>
        <taxon>Perissodactyla</taxon>
        <taxon>Equidae</taxon>
        <taxon>Equus</taxon>
    </lineage>
</organism>
<dbReference type="PROSITE" id="PS50105">
    <property type="entry name" value="SAM_DOMAIN"/>
    <property type="match status" value="1"/>
</dbReference>
<gene>
    <name evidence="2 4" type="primary">SAMD12</name>
</gene>
<keyword evidence="3" id="KW-1185">Reference proteome</keyword>
<feature type="domain" description="SAM" evidence="1">
    <location>
        <begin position="96"/>
        <end position="162"/>
    </location>
</feature>
<dbReference type="PANTHER" id="PTHR20843:SF2">
    <property type="entry name" value="STERILE ALPHA MOTIF DOMAIN-CONTAINING PROTEIN 12"/>
    <property type="match status" value="1"/>
</dbReference>
<name>A0A3Q2I215_HORSE</name>
<dbReference type="VGNC" id="VGNC:22673">
    <property type="gene designation" value="SAMD12"/>
</dbReference>
<dbReference type="Ensembl" id="ENSECAT00000037793.2">
    <property type="protein sequence ID" value="ENSECAP00000041837.2"/>
    <property type="gene ID" value="ENSECAG00000012962.4"/>
</dbReference>